<feature type="domain" description="HTH iclR-type" evidence="6">
    <location>
        <begin position="13"/>
        <end position="75"/>
    </location>
</feature>
<evidence type="ECO:0000256" key="5">
    <source>
        <dbReference type="ARBA" id="ARBA00070406"/>
    </source>
</evidence>
<dbReference type="FunFam" id="1.10.10.10:FF:000056">
    <property type="entry name" value="IclR family transcriptional regulator"/>
    <property type="match status" value="1"/>
</dbReference>
<dbReference type="EMBL" id="SLUN01000053">
    <property type="protein sequence ID" value="TCL55854.1"/>
    <property type="molecule type" value="Genomic_DNA"/>
</dbReference>
<evidence type="ECO:0000259" key="6">
    <source>
        <dbReference type="PROSITE" id="PS51077"/>
    </source>
</evidence>
<dbReference type="Gene3D" id="3.30.450.40">
    <property type="match status" value="1"/>
</dbReference>
<reference evidence="8 9" key="1">
    <citation type="submission" date="2019-03" db="EMBL/GenBank/DDBJ databases">
        <title>Genomic Encyclopedia of Type Strains, Phase IV (KMG-IV): sequencing the most valuable type-strain genomes for metagenomic binning, comparative biology and taxonomic classification.</title>
        <authorList>
            <person name="Goeker M."/>
        </authorList>
    </citation>
    <scope>NUCLEOTIDE SEQUENCE [LARGE SCALE GENOMIC DNA]</scope>
    <source>
        <strain evidence="8 9">LX-B</strain>
    </source>
</reference>
<dbReference type="PANTHER" id="PTHR30136:SF24">
    <property type="entry name" value="HTH-TYPE TRANSCRIPTIONAL REPRESSOR ALLR"/>
    <property type="match status" value="1"/>
</dbReference>
<dbReference type="PROSITE" id="PS51077">
    <property type="entry name" value="HTH_ICLR"/>
    <property type="match status" value="1"/>
</dbReference>
<evidence type="ECO:0000256" key="2">
    <source>
        <dbReference type="ARBA" id="ARBA00023125"/>
    </source>
</evidence>
<dbReference type="GO" id="GO:0003677">
    <property type="term" value="F:DNA binding"/>
    <property type="evidence" value="ECO:0007669"/>
    <property type="project" value="UniProtKB-KW"/>
</dbReference>
<dbReference type="Proteomes" id="UP000295008">
    <property type="component" value="Unassembled WGS sequence"/>
</dbReference>
<dbReference type="InterPro" id="IPR014757">
    <property type="entry name" value="Tscrpt_reg_IclR_C"/>
</dbReference>
<dbReference type="RefSeq" id="WP_132017562.1">
    <property type="nucleotide sequence ID" value="NZ_SLUN01000053.1"/>
</dbReference>
<comment type="caution">
    <text evidence="8">The sequence shown here is derived from an EMBL/GenBank/DDBJ whole genome shotgun (WGS) entry which is preliminary data.</text>
</comment>
<organism evidence="8 9">
    <name type="scientific">Hydrogenispora ethanolica</name>
    <dbReference type="NCBI Taxonomy" id="1082276"/>
    <lineage>
        <taxon>Bacteria</taxon>
        <taxon>Bacillati</taxon>
        <taxon>Bacillota</taxon>
        <taxon>Hydrogenispora</taxon>
    </lineage>
</organism>
<evidence type="ECO:0000256" key="3">
    <source>
        <dbReference type="ARBA" id="ARBA00023163"/>
    </source>
</evidence>
<keyword evidence="2" id="KW-0238">DNA-binding</keyword>
<accession>A0A4R1QWZ6</accession>
<evidence type="ECO:0000259" key="7">
    <source>
        <dbReference type="PROSITE" id="PS51078"/>
    </source>
</evidence>
<dbReference type="AlphaFoldDB" id="A0A4R1QWZ6"/>
<evidence type="ECO:0000313" key="9">
    <source>
        <dbReference type="Proteomes" id="UP000295008"/>
    </source>
</evidence>
<evidence type="ECO:0000256" key="1">
    <source>
        <dbReference type="ARBA" id="ARBA00023015"/>
    </source>
</evidence>
<dbReference type="InterPro" id="IPR036388">
    <property type="entry name" value="WH-like_DNA-bd_sf"/>
</dbReference>
<dbReference type="SMART" id="SM00346">
    <property type="entry name" value="HTH_ICLR"/>
    <property type="match status" value="1"/>
</dbReference>
<proteinExistence type="predicted"/>
<comment type="function">
    <text evidence="4">May be an activator protein for the gylABX operon.</text>
</comment>
<evidence type="ECO:0000256" key="4">
    <source>
        <dbReference type="ARBA" id="ARBA00058938"/>
    </source>
</evidence>
<name>A0A4R1QWZ6_HYDET</name>
<keyword evidence="9" id="KW-1185">Reference proteome</keyword>
<feature type="domain" description="IclR-ED" evidence="7">
    <location>
        <begin position="76"/>
        <end position="262"/>
    </location>
</feature>
<dbReference type="InterPro" id="IPR029016">
    <property type="entry name" value="GAF-like_dom_sf"/>
</dbReference>
<keyword evidence="3" id="KW-0804">Transcription</keyword>
<dbReference type="GO" id="GO:0045892">
    <property type="term" value="P:negative regulation of DNA-templated transcription"/>
    <property type="evidence" value="ECO:0007669"/>
    <property type="project" value="TreeGrafter"/>
</dbReference>
<dbReference type="GO" id="GO:0003700">
    <property type="term" value="F:DNA-binding transcription factor activity"/>
    <property type="evidence" value="ECO:0007669"/>
    <property type="project" value="TreeGrafter"/>
</dbReference>
<dbReference type="SUPFAM" id="SSF55781">
    <property type="entry name" value="GAF domain-like"/>
    <property type="match status" value="1"/>
</dbReference>
<sequence length="274" mass="30096">MSRSRNETPGETVQAVNRALALLEILSTEGDSIALSKLAKEANLKLTTAHRLINTLMYKGFVQQDPVTLKYRLGLKAFEIGIAAMSAMDLTAVARPFLKELAAQTTETTNLAILDGHEVVYVDQIESTNMVIVKMFARIGNRGPAYCTGTGKVLLADLSEEELRRRFAAVDFIRFTPQTIISIDELSATLKKIRRDGYALDFSERDEGVTCVAAPIKNYENRVLAAISVSGPLHRMGDERIRSEILPCVLDAARNISERLGYHYPVSGSPAAHG</sequence>
<dbReference type="InterPro" id="IPR036390">
    <property type="entry name" value="WH_DNA-bd_sf"/>
</dbReference>
<dbReference type="Pfam" id="PF09339">
    <property type="entry name" value="HTH_IclR"/>
    <property type="match status" value="1"/>
</dbReference>
<dbReference type="Pfam" id="PF01614">
    <property type="entry name" value="IclR_C"/>
    <property type="match status" value="1"/>
</dbReference>
<dbReference type="InterPro" id="IPR050707">
    <property type="entry name" value="HTH_MetabolicPath_Reg"/>
</dbReference>
<dbReference type="PROSITE" id="PS51078">
    <property type="entry name" value="ICLR_ED"/>
    <property type="match status" value="1"/>
</dbReference>
<evidence type="ECO:0000313" key="8">
    <source>
        <dbReference type="EMBL" id="TCL55854.1"/>
    </source>
</evidence>
<dbReference type="Gene3D" id="1.10.10.10">
    <property type="entry name" value="Winged helix-like DNA-binding domain superfamily/Winged helix DNA-binding domain"/>
    <property type="match status" value="1"/>
</dbReference>
<protein>
    <recommendedName>
        <fullName evidence="5">Glycerol operon regulatory protein</fullName>
    </recommendedName>
</protein>
<keyword evidence="1" id="KW-0805">Transcription regulation</keyword>
<gene>
    <name evidence="8" type="ORF">EDC14_105318</name>
</gene>
<dbReference type="SUPFAM" id="SSF46785">
    <property type="entry name" value="Winged helix' DNA-binding domain"/>
    <property type="match status" value="1"/>
</dbReference>
<dbReference type="InterPro" id="IPR005471">
    <property type="entry name" value="Tscrpt_reg_IclR_N"/>
</dbReference>
<dbReference type="OrthoDB" id="9791752at2"/>
<dbReference type="PANTHER" id="PTHR30136">
    <property type="entry name" value="HELIX-TURN-HELIX TRANSCRIPTIONAL REGULATOR, ICLR FAMILY"/>
    <property type="match status" value="1"/>
</dbReference>